<dbReference type="GO" id="GO:0015421">
    <property type="term" value="F:ABC-type oligopeptide transporter activity"/>
    <property type="evidence" value="ECO:0007669"/>
    <property type="project" value="TreeGrafter"/>
</dbReference>
<keyword evidence="8" id="KW-0067">ATP-binding</keyword>
<dbReference type="PANTHER" id="PTHR43394">
    <property type="entry name" value="ATP-DEPENDENT PERMEASE MDL1, MITOCHONDRIAL"/>
    <property type="match status" value="1"/>
</dbReference>
<protein>
    <recommendedName>
        <fullName evidence="12">Multidrug resistance-like ATP-binding protein MdlA</fullName>
        <ecNumber evidence="3">7.6.2.2</ecNumber>
    </recommendedName>
</protein>
<dbReference type="InterPro" id="IPR011527">
    <property type="entry name" value="ABC1_TM_dom"/>
</dbReference>
<dbReference type="InterPro" id="IPR003593">
    <property type="entry name" value="AAA+_ATPase"/>
</dbReference>
<feature type="domain" description="ABC transmembrane type-1" evidence="15">
    <location>
        <begin position="20"/>
        <end position="303"/>
    </location>
</feature>
<feature type="transmembrane region" description="Helical" evidence="13">
    <location>
        <begin position="59"/>
        <end position="77"/>
    </location>
</feature>
<proteinExistence type="inferred from homology"/>
<accession>A0A2K8L111</accession>
<evidence type="ECO:0000259" key="15">
    <source>
        <dbReference type="PROSITE" id="PS50929"/>
    </source>
</evidence>
<dbReference type="PROSITE" id="PS50893">
    <property type="entry name" value="ABC_TRANSPORTER_2"/>
    <property type="match status" value="1"/>
</dbReference>
<feature type="transmembrane region" description="Helical" evidence="13">
    <location>
        <begin position="134"/>
        <end position="152"/>
    </location>
</feature>
<evidence type="ECO:0000256" key="9">
    <source>
        <dbReference type="ARBA" id="ARBA00022989"/>
    </source>
</evidence>
<dbReference type="SUPFAM" id="SSF90123">
    <property type="entry name" value="ABC transporter transmembrane region"/>
    <property type="match status" value="1"/>
</dbReference>
<evidence type="ECO:0000313" key="17">
    <source>
        <dbReference type="Proteomes" id="UP000229757"/>
    </source>
</evidence>
<comment type="catalytic activity">
    <reaction evidence="11">
        <text>ATP + H2O + xenobioticSide 1 = ADP + phosphate + xenobioticSide 2.</text>
        <dbReference type="EC" id="7.6.2.2"/>
    </reaction>
</comment>
<dbReference type="CDD" id="cd18541">
    <property type="entry name" value="ABC_6TM_TmrB_like"/>
    <property type="match status" value="1"/>
</dbReference>
<dbReference type="GO" id="GO:0008559">
    <property type="term" value="F:ABC-type xenobiotic transporter activity"/>
    <property type="evidence" value="ECO:0007669"/>
    <property type="project" value="UniProtKB-EC"/>
</dbReference>
<evidence type="ECO:0000256" key="4">
    <source>
        <dbReference type="ARBA" id="ARBA00022448"/>
    </source>
</evidence>
<gene>
    <name evidence="16" type="ORF">REIFOR_03007</name>
</gene>
<dbReference type="InterPro" id="IPR017871">
    <property type="entry name" value="ABC_transporter-like_CS"/>
</dbReference>
<dbReference type="EMBL" id="CP011797">
    <property type="protein sequence ID" value="ATX78126.1"/>
    <property type="molecule type" value="Genomic_DNA"/>
</dbReference>
<dbReference type="Gene3D" id="3.40.50.300">
    <property type="entry name" value="P-loop containing nucleotide triphosphate hydrolases"/>
    <property type="match status" value="1"/>
</dbReference>
<evidence type="ECO:0000256" key="5">
    <source>
        <dbReference type="ARBA" id="ARBA00022475"/>
    </source>
</evidence>
<keyword evidence="9 13" id="KW-1133">Transmembrane helix</keyword>
<evidence type="ECO:0000256" key="12">
    <source>
        <dbReference type="ARBA" id="ARBA00074518"/>
    </source>
</evidence>
<evidence type="ECO:0000256" key="13">
    <source>
        <dbReference type="SAM" id="Phobius"/>
    </source>
</evidence>
<evidence type="ECO:0000256" key="8">
    <source>
        <dbReference type="ARBA" id="ARBA00022840"/>
    </source>
</evidence>
<evidence type="ECO:0000313" key="16">
    <source>
        <dbReference type="EMBL" id="ATX78126.1"/>
    </source>
</evidence>
<dbReference type="KEGG" id="rfo:REIFOR_03007"/>
<evidence type="ECO:0000256" key="1">
    <source>
        <dbReference type="ARBA" id="ARBA00004651"/>
    </source>
</evidence>
<dbReference type="RefSeq" id="WP_100258336.1">
    <property type="nucleotide sequence ID" value="NZ_CP011797.1"/>
</dbReference>
<dbReference type="InterPro" id="IPR027417">
    <property type="entry name" value="P-loop_NTPase"/>
</dbReference>
<dbReference type="GO" id="GO:0016887">
    <property type="term" value="F:ATP hydrolysis activity"/>
    <property type="evidence" value="ECO:0007669"/>
    <property type="project" value="InterPro"/>
</dbReference>
<comment type="subcellular location">
    <subcellularLocation>
        <location evidence="1">Cell membrane</location>
        <topology evidence="1">Multi-pass membrane protein</topology>
    </subcellularLocation>
</comment>
<dbReference type="GO" id="GO:0005524">
    <property type="term" value="F:ATP binding"/>
    <property type="evidence" value="ECO:0007669"/>
    <property type="project" value="UniProtKB-KW"/>
</dbReference>
<dbReference type="InterPro" id="IPR039421">
    <property type="entry name" value="Type_1_exporter"/>
</dbReference>
<dbReference type="InterPro" id="IPR003439">
    <property type="entry name" value="ABC_transporter-like_ATP-bd"/>
</dbReference>
<dbReference type="PANTHER" id="PTHR43394:SF1">
    <property type="entry name" value="ATP-BINDING CASSETTE SUB-FAMILY B MEMBER 10, MITOCHONDRIAL"/>
    <property type="match status" value="1"/>
</dbReference>
<dbReference type="EC" id="7.6.2.2" evidence="3"/>
<dbReference type="FunFam" id="1.20.1560.10:FF:000011">
    <property type="entry name" value="Multidrug ABC transporter ATP-binding protein"/>
    <property type="match status" value="1"/>
</dbReference>
<evidence type="ECO:0000256" key="10">
    <source>
        <dbReference type="ARBA" id="ARBA00023136"/>
    </source>
</evidence>
<keyword evidence="10 13" id="KW-0472">Membrane</keyword>
<evidence type="ECO:0000256" key="3">
    <source>
        <dbReference type="ARBA" id="ARBA00012191"/>
    </source>
</evidence>
<dbReference type="AlphaFoldDB" id="A0A2K8L111"/>
<keyword evidence="5" id="KW-1003">Cell membrane</keyword>
<dbReference type="PROSITE" id="PS50929">
    <property type="entry name" value="ABC_TM1F"/>
    <property type="match status" value="1"/>
</dbReference>
<feature type="transmembrane region" description="Helical" evidence="13">
    <location>
        <begin position="247"/>
        <end position="268"/>
    </location>
</feature>
<dbReference type="PROSITE" id="PS00211">
    <property type="entry name" value="ABC_TRANSPORTER_1"/>
    <property type="match status" value="1"/>
</dbReference>
<dbReference type="Pfam" id="PF00664">
    <property type="entry name" value="ABC_membrane"/>
    <property type="match status" value="1"/>
</dbReference>
<keyword evidence="6 13" id="KW-0812">Transmembrane</keyword>
<feature type="transmembrane region" description="Helical" evidence="13">
    <location>
        <begin position="280"/>
        <end position="301"/>
    </location>
</feature>
<dbReference type="SUPFAM" id="SSF52540">
    <property type="entry name" value="P-loop containing nucleoside triphosphate hydrolases"/>
    <property type="match status" value="1"/>
</dbReference>
<sequence>MRVFLQLFWFFRQEWRRYGVALVALVVVAFATMVPPWMIGQIVDALVDGSATWPFLYSHIGWILLAAITSYSLRVIWRIALFGASYKLANQLRQQLFDQLSRQSPNFYQTMKTGDLMARATNDIQAVEMTAGEAVLALFDGAFTGLLVLLVMTLVISWPLTLIALVPWPIVGYFMWRFGKELHLSFKDAQARFSDLNDDVQESISALRLTRALGREGVEQVEFNRVAARANQANLAVARTDSKYDPAIQLGIGFSFLLSIAGGAYYINQDVLTLGQLTSFNLYLGYMIWPMFAIGWLLNLVERGQAAYTRIADLFAMAPDIKDEGTLNSVVLPSIEFAIDEFRFAQAPRPTLKDIHLTLSAGQTLGIVGHTGAGKSTLINLLVRMAEQEGAQIRIGGHPVANFSLANLRAHIATVPQTPFLFSATIAENIALARPEASQADIEAVAQIAQIHDDIVRFSDGYQTAVGERGVTLSGGQKQRLAIARALLQDAPILILDDALSAVDVKTEQSILNHLRVARCGRTTLIVCHRLSAVATAEQIVVLSQGEIVEQGDHLTLLAQRGWYRKMFDYQQLELAVEEGR</sequence>
<dbReference type="Proteomes" id="UP000229757">
    <property type="component" value="Chromosome"/>
</dbReference>
<dbReference type="InterPro" id="IPR036640">
    <property type="entry name" value="ABC1_TM_sf"/>
</dbReference>
<evidence type="ECO:0000259" key="14">
    <source>
        <dbReference type="PROSITE" id="PS50893"/>
    </source>
</evidence>
<organism evidence="16 17">
    <name type="scientific">Reinekea forsetii</name>
    <dbReference type="NCBI Taxonomy" id="1336806"/>
    <lineage>
        <taxon>Bacteria</taxon>
        <taxon>Pseudomonadati</taxon>
        <taxon>Pseudomonadota</taxon>
        <taxon>Gammaproteobacteria</taxon>
        <taxon>Oceanospirillales</taxon>
        <taxon>Saccharospirillaceae</taxon>
        <taxon>Reinekea</taxon>
    </lineage>
</organism>
<dbReference type="GO" id="GO:0005886">
    <property type="term" value="C:plasma membrane"/>
    <property type="evidence" value="ECO:0007669"/>
    <property type="project" value="UniProtKB-SubCell"/>
</dbReference>
<dbReference type="Gene3D" id="1.20.1560.10">
    <property type="entry name" value="ABC transporter type 1, transmembrane domain"/>
    <property type="match status" value="1"/>
</dbReference>
<dbReference type="SMART" id="SM00382">
    <property type="entry name" value="AAA"/>
    <property type="match status" value="1"/>
</dbReference>
<keyword evidence="7" id="KW-0547">Nucleotide-binding</keyword>
<comment type="similarity">
    <text evidence="2">Belongs to the ABC transporter superfamily. Drug exporter-2 (TC 3.A.1.117) family.</text>
</comment>
<feature type="transmembrane region" description="Helical" evidence="13">
    <location>
        <begin position="20"/>
        <end position="39"/>
    </location>
</feature>
<evidence type="ECO:0000256" key="11">
    <source>
        <dbReference type="ARBA" id="ARBA00034018"/>
    </source>
</evidence>
<dbReference type="Pfam" id="PF00005">
    <property type="entry name" value="ABC_tran"/>
    <property type="match status" value="1"/>
</dbReference>
<keyword evidence="17" id="KW-1185">Reference proteome</keyword>
<feature type="domain" description="ABC transporter" evidence="14">
    <location>
        <begin position="337"/>
        <end position="570"/>
    </location>
</feature>
<dbReference type="FunFam" id="3.40.50.300:FF:000221">
    <property type="entry name" value="Multidrug ABC transporter ATP-binding protein"/>
    <property type="match status" value="1"/>
</dbReference>
<reference evidence="16 17" key="1">
    <citation type="journal article" date="2017" name="Environ. Microbiol.">
        <title>Genomic and physiological analyses of 'Reinekea forsetii' reveal a versatile opportunistic lifestyle during spring algae blooms.</title>
        <authorList>
            <person name="Avci B."/>
            <person name="Hahnke R.L."/>
            <person name="Chafee M."/>
            <person name="Fischer T."/>
            <person name="Gruber-Vodicka H."/>
            <person name="Tegetmeyer H.E."/>
            <person name="Harder J."/>
            <person name="Fuchs B.M."/>
            <person name="Amann R.I."/>
            <person name="Teeling H."/>
        </authorList>
    </citation>
    <scope>NUCLEOTIDE SEQUENCE [LARGE SCALE GENOMIC DNA]</scope>
    <source>
        <strain evidence="16 17">Hel1_31_D35</strain>
    </source>
</reference>
<name>A0A2K8L111_9GAMM</name>
<evidence type="ECO:0000256" key="2">
    <source>
        <dbReference type="ARBA" id="ARBA00006526"/>
    </source>
</evidence>
<feature type="transmembrane region" description="Helical" evidence="13">
    <location>
        <begin position="158"/>
        <end position="176"/>
    </location>
</feature>
<evidence type="ECO:0000256" key="6">
    <source>
        <dbReference type="ARBA" id="ARBA00022692"/>
    </source>
</evidence>
<evidence type="ECO:0000256" key="7">
    <source>
        <dbReference type="ARBA" id="ARBA00022741"/>
    </source>
</evidence>
<dbReference type="OrthoDB" id="9806127at2"/>
<keyword evidence="4" id="KW-0813">Transport</keyword>